<evidence type="ECO:0000313" key="3">
    <source>
        <dbReference type="Proteomes" id="UP000526125"/>
    </source>
</evidence>
<name>A0A7Y6BSX4_9BACL</name>
<gene>
    <name evidence="2" type="ORF">HP552_01865</name>
</gene>
<dbReference type="AlphaFoldDB" id="A0A7Y6BSX4"/>
<organism evidence="2 3">
    <name type="scientific">Paenibacillus xylanilyticus</name>
    <dbReference type="NCBI Taxonomy" id="248903"/>
    <lineage>
        <taxon>Bacteria</taxon>
        <taxon>Bacillati</taxon>
        <taxon>Bacillota</taxon>
        <taxon>Bacilli</taxon>
        <taxon>Bacillales</taxon>
        <taxon>Paenibacillaceae</taxon>
        <taxon>Paenibacillus</taxon>
    </lineage>
</organism>
<proteinExistence type="predicted"/>
<dbReference type="Proteomes" id="UP000526125">
    <property type="component" value="Unassembled WGS sequence"/>
</dbReference>
<dbReference type="RefSeq" id="WP_175394012.1">
    <property type="nucleotide sequence ID" value="NZ_JABMCB010000121.1"/>
</dbReference>
<protein>
    <submittedName>
        <fullName evidence="2">Uncharacterized protein</fullName>
    </submittedName>
</protein>
<accession>A0A7Y6BSX4</accession>
<feature type="compositionally biased region" description="Basic and acidic residues" evidence="1">
    <location>
        <begin position="163"/>
        <end position="184"/>
    </location>
</feature>
<dbReference type="EMBL" id="JABMCB010000121">
    <property type="protein sequence ID" value="NUU74028.1"/>
    <property type="molecule type" value="Genomic_DNA"/>
</dbReference>
<reference evidence="2 3" key="1">
    <citation type="submission" date="2020-05" db="EMBL/GenBank/DDBJ databases">
        <title>Genome Sequencing of Type Strains.</title>
        <authorList>
            <person name="Lemaire J.F."/>
            <person name="Inderbitzin P."/>
            <person name="Gregorio O.A."/>
            <person name="Collins S.B."/>
            <person name="Wespe N."/>
            <person name="Knight-Connoni V."/>
        </authorList>
    </citation>
    <scope>NUCLEOTIDE SEQUENCE [LARGE SCALE GENOMIC DNA]</scope>
    <source>
        <strain evidence="2 3">LMG 21957</strain>
    </source>
</reference>
<evidence type="ECO:0000256" key="1">
    <source>
        <dbReference type="SAM" id="MobiDB-lite"/>
    </source>
</evidence>
<evidence type="ECO:0000313" key="2">
    <source>
        <dbReference type="EMBL" id="NUU74028.1"/>
    </source>
</evidence>
<keyword evidence="3" id="KW-1185">Reference proteome</keyword>
<feature type="region of interest" description="Disordered" evidence="1">
    <location>
        <begin position="154"/>
        <end position="192"/>
    </location>
</feature>
<comment type="caution">
    <text evidence="2">The sequence shown here is derived from an EMBL/GenBank/DDBJ whole genome shotgun (WGS) entry which is preliminary data.</text>
</comment>
<sequence length="221" mass="24873">MLAMSQGAIRLTFPITPAEVQITTGNDVDSFNVITGQERTGKPTAKLKRVSFSAILPREWRELWETDKKQTVTYKRPETTWQLLEKWKPKPVVLNFEELFSQTMLIGDMEMVYKDGQGNIHMTITLVEYKPVKIISYSNTKQLLKPGVIITKASKSRPNTTSKTDKKDDKKKTTAKKKAEDKKKSTAAAKDAADNATGAFDYTGRKNKIAAANNKAHYIQS</sequence>